<dbReference type="GO" id="GO:0019136">
    <property type="term" value="F:deoxynucleoside kinase activity"/>
    <property type="evidence" value="ECO:0007669"/>
    <property type="project" value="TreeGrafter"/>
</dbReference>
<evidence type="ECO:0000313" key="3">
    <source>
        <dbReference type="Proteomes" id="UP000692954"/>
    </source>
</evidence>
<dbReference type="CDD" id="cd01673">
    <property type="entry name" value="dNK"/>
    <property type="match status" value="1"/>
</dbReference>
<dbReference type="Proteomes" id="UP000692954">
    <property type="component" value="Unassembled WGS sequence"/>
</dbReference>
<dbReference type="InterPro" id="IPR031314">
    <property type="entry name" value="DNK_dom"/>
</dbReference>
<dbReference type="Pfam" id="PF01712">
    <property type="entry name" value="dNK"/>
    <property type="match status" value="1"/>
</dbReference>
<feature type="domain" description="Deoxynucleoside kinase" evidence="1">
    <location>
        <begin position="17"/>
        <end position="231"/>
    </location>
</feature>
<dbReference type="PIRSF" id="PIRSF000705">
    <property type="entry name" value="DNK"/>
    <property type="match status" value="1"/>
</dbReference>
<proteinExistence type="predicted"/>
<dbReference type="InterPro" id="IPR050566">
    <property type="entry name" value="Deoxyribonucleoside_kinase"/>
</dbReference>
<comment type="caution">
    <text evidence="2">The sequence shown here is derived from an EMBL/GenBank/DDBJ whole genome shotgun (WGS) entry which is preliminary data.</text>
</comment>
<sequence>MFNSCLKYFYIKQYTLISIEGNIGSGKSTLLKLMQHKYPQMHYLPEPVNEWQQINGNPKLNLLASFYNNPNRWAYTMQNYAFYSRLKHWKSVMANLDKSIILSERSIQADKEIFAINGYQNGLMNQMEFAIYEQFYDWLVQEVFGKQISKQLIIYLQVNPNICQERMLKRSRNEEKNSISKDYLIQIHQRHEEWLLGNQNKDQKILILNGDKEFENDTQQQQIMFNQINHFFSGLI</sequence>
<reference evidence="2" key="1">
    <citation type="submission" date="2021-01" db="EMBL/GenBank/DDBJ databases">
        <authorList>
            <consortium name="Genoscope - CEA"/>
            <person name="William W."/>
        </authorList>
    </citation>
    <scope>NUCLEOTIDE SEQUENCE</scope>
</reference>
<dbReference type="InterPro" id="IPR002624">
    <property type="entry name" value="DCK/DGK"/>
</dbReference>
<evidence type="ECO:0000259" key="1">
    <source>
        <dbReference type="Pfam" id="PF01712"/>
    </source>
</evidence>
<dbReference type="EMBL" id="CAJJDN010000110">
    <property type="protein sequence ID" value="CAD8116354.1"/>
    <property type="molecule type" value="Genomic_DNA"/>
</dbReference>
<dbReference type="OrthoDB" id="567086at2759"/>
<protein>
    <recommendedName>
        <fullName evidence="1">Deoxynucleoside kinase domain-containing protein</fullName>
    </recommendedName>
</protein>
<organism evidence="2 3">
    <name type="scientific">Paramecium sonneborni</name>
    <dbReference type="NCBI Taxonomy" id="65129"/>
    <lineage>
        <taxon>Eukaryota</taxon>
        <taxon>Sar</taxon>
        <taxon>Alveolata</taxon>
        <taxon>Ciliophora</taxon>
        <taxon>Intramacronucleata</taxon>
        <taxon>Oligohymenophorea</taxon>
        <taxon>Peniculida</taxon>
        <taxon>Parameciidae</taxon>
        <taxon>Paramecium</taxon>
    </lineage>
</organism>
<accession>A0A8S1QMA5</accession>
<name>A0A8S1QMA5_9CILI</name>
<dbReference type="AlphaFoldDB" id="A0A8S1QMA5"/>
<evidence type="ECO:0000313" key="2">
    <source>
        <dbReference type="EMBL" id="CAD8116354.1"/>
    </source>
</evidence>
<dbReference type="PANTHER" id="PTHR10513">
    <property type="entry name" value="DEOXYNUCLEOSIDE KINASE"/>
    <property type="match status" value="1"/>
</dbReference>
<dbReference type="GO" id="GO:0005737">
    <property type="term" value="C:cytoplasm"/>
    <property type="evidence" value="ECO:0007669"/>
    <property type="project" value="TreeGrafter"/>
</dbReference>
<gene>
    <name evidence="2" type="ORF">PSON_ATCC_30995.1.T1100179</name>
</gene>
<dbReference type="PANTHER" id="PTHR10513:SF35">
    <property type="entry name" value="DEOXYADENOSINE KINASE"/>
    <property type="match status" value="1"/>
</dbReference>
<keyword evidence="3" id="KW-1185">Reference proteome</keyword>